<proteinExistence type="predicted"/>
<feature type="compositionally biased region" description="Basic residues" evidence="1">
    <location>
        <begin position="9"/>
        <end position="20"/>
    </location>
</feature>
<feature type="region of interest" description="Disordered" evidence="1">
    <location>
        <begin position="148"/>
        <end position="176"/>
    </location>
</feature>
<feature type="region of interest" description="Disordered" evidence="1">
    <location>
        <begin position="1"/>
        <end position="110"/>
    </location>
</feature>
<name>A0A1C5IHA8_9ACTN</name>
<keyword evidence="4" id="KW-1185">Reference proteome</keyword>
<dbReference type="InterPro" id="IPR003346">
    <property type="entry name" value="Transposase_20"/>
</dbReference>
<feature type="compositionally biased region" description="Low complexity" evidence="1">
    <location>
        <begin position="275"/>
        <end position="287"/>
    </location>
</feature>
<gene>
    <name evidence="3" type="ORF">GA0070609_3341</name>
</gene>
<feature type="domain" description="Transposase IS116/IS110/IS902 C-terminal" evidence="2">
    <location>
        <begin position="177"/>
        <end position="227"/>
    </location>
</feature>
<dbReference type="EMBL" id="LT607750">
    <property type="protein sequence ID" value="SCG57654.1"/>
    <property type="molecule type" value="Genomic_DNA"/>
</dbReference>
<feature type="compositionally biased region" description="Low complexity" evidence="1">
    <location>
        <begin position="21"/>
        <end position="36"/>
    </location>
</feature>
<dbReference type="GO" id="GO:0006313">
    <property type="term" value="P:DNA transposition"/>
    <property type="evidence" value="ECO:0007669"/>
    <property type="project" value="InterPro"/>
</dbReference>
<dbReference type="GO" id="GO:0004803">
    <property type="term" value="F:transposase activity"/>
    <property type="evidence" value="ECO:0007669"/>
    <property type="project" value="InterPro"/>
</dbReference>
<protein>
    <recommendedName>
        <fullName evidence="2">Transposase IS116/IS110/IS902 C-terminal domain-containing protein</fullName>
    </recommendedName>
</protein>
<dbReference type="AlphaFoldDB" id="A0A1C5IHA8"/>
<feature type="compositionally biased region" description="Basic residues" evidence="1">
    <location>
        <begin position="288"/>
        <end position="299"/>
    </location>
</feature>
<reference evidence="3 4" key="1">
    <citation type="submission" date="2016-06" db="EMBL/GenBank/DDBJ databases">
        <authorList>
            <person name="Kjaerup R.B."/>
            <person name="Dalgaard T.S."/>
            <person name="Juul-Madsen H.R."/>
        </authorList>
    </citation>
    <scope>NUCLEOTIDE SEQUENCE [LARGE SCALE GENOMIC DNA]</scope>
    <source>
        <strain evidence="3 4">DSM 43904</strain>
    </source>
</reference>
<accession>A0A1C5IHA8</accession>
<feature type="region of interest" description="Disordered" evidence="1">
    <location>
        <begin position="275"/>
        <end position="299"/>
    </location>
</feature>
<organism evidence="3 4">
    <name type="scientific">Micromonospora echinaurantiaca</name>
    <dbReference type="NCBI Taxonomy" id="47857"/>
    <lineage>
        <taxon>Bacteria</taxon>
        <taxon>Bacillati</taxon>
        <taxon>Actinomycetota</taxon>
        <taxon>Actinomycetes</taxon>
        <taxon>Micromonosporales</taxon>
        <taxon>Micromonosporaceae</taxon>
        <taxon>Micromonospora</taxon>
    </lineage>
</organism>
<dbReference type="GO" id="GO:0003677">
    <property type="term" value="F:DNA binding"/>
    <property type="evidence" value="ECO:0007669"/>
    <property type="project" value="InterPro"/>
</dbReference>
<evidence type="ECO:0000256" key="1">
    <source>
        <dbReference type="SAM" id="MobiDB-lite"/>
    </source>
</evidence>
<evidence type="ECO:0000313" key="3">
    <source>
        <dbReference type="EMBL" id="SCG57654.1"/>
    </source>
</evidence>
<evidence type="ECO:0000313" key="4">
    <source>
        <dbReference type="Proteomes" id="UP000198217"/>
    </source>
</evidence>
<sequence length="299" mass="30947">MSCSPSPARGRRSQPHRRRCACAPASSWPAPTARSRLTSSPRSDDSTAASTRPAMPSAAPSSRPAAPSHSSTASATSSPTSCSPAPGRSAGSPRQPTSRPSAASPRSKSPLATWSAIGLLGVGGRELPARAPLNGAIEGGVLFVPADHSGPLRDRRGRRAVPGQTRRAPRLPRDSGIPGVGPVLGVVFVAPRSIDRVPGLAQLSSWAGLTPRHGESDLVVQPGRITQGFHAGAVAAVEAAHGRPRTARWLTCTRARIAERRGGNIATVAACSPSSTTAYATGTSAPSHRPRRRREQVRT</sequence>
<dbReference type="Proteomes" id="UP000198217">
    <property type="component" value="Chromosome I"/>
</dbReference>
<feature type="compositionally biased region" description="Low complexity" evidence="1">
    <location>
        <begin position="46"/>
        <end position="110"/>
    </location>
</feature>
<dbReference type="Pfam" id="PF02371">
    <property type="entry name" value="Transposase_20"/>
    <property type="match status" value="1"/>
</dbReference>
<evidence type="ECO:0000259" key="2">
    <source>
        <dbReference type="Pfam" id="PF02371"/>
    </source>
</evidence>